<sequence length="59" mass="6151">MPERPSGDRLAQAARVALEGRTWNQAAVETGWDSRAGMDAAIALLLRAVKRSSAAGADG</sequence>
<dbReference type="EMBL" id="JAHBOM010000011">
    <property type="protein sequence ID" value="MBU8824544.1"/>
    <property type="molecule type" value="Genomic_DNA"/>
</dbReference>
<accession>A0ABS6HS57</accession>
<evidence type="ECO:0000313" key="2">
    <source>
        <dbReference type="Proteomes" id="UP000696413"/>
    </source>
</evidence>
<organism evidence="1 2">
    <name type="scientific">Mycolicibacterium goodii</name>
    <name type="common">Mycobacterium goodii</name>
    <dbReference type="NCBI Taxonomy" id="134601"/>
    <lineage>
        <taxon>Bacteria</taxon>
        <taxon>Bacillati</taxon>
        <taxon>Actinomycetota</taxon>
        <taxon>Actinomycetes</taxon>
        <taxon>Mycobacteriales</taxon>
        <taxon>Mycobacteriaceae</taxon>
        <taxon>Mycolicibacterium</taxon>
    </lineage>
</organism>
<dbReference type="RefSeq" id="WP_214395164.1">
    <property type="nucleotide sequence ID" value="NZ_JAHBOL010000016.1"/>
</dbReference>
<keyword evidence="2" id="KW-1185">Reference proteome</keyword>
<name>A0ABS6HS57_MYCGD</name>
<dbReference type="Proteomes" id="UP000696413">
    <property type="component" value="Unassembled WGS sequence"/>
</dbReference>
<evidence type="ECO:0000313" key="1">
    <source>
        <dbReference type="EMBL" id="MBU8824544.1"/>
    </source>
</evidence>
<proteinExistence type="predicted"/>
<comment type="caution">
    <text evidence="1">The sequence shown here is derived from an EMBL/GenBank/DDBJ whole genome shotgun (WGS) entry which is preliminary data.</text>
</comment>
<protein>
    <submittedName>
        <fullName evidence="1">Uncharacterized protein</fullName>
    </submittedName>
</protein>
<reference evidence="1 2" key="1">
    <citation type="submission" date="2021-05" db="EMBL/GenBank/DDBJ databases">
        <title>Draft Genome Sequences of Clinical Respiratory Isolates of Mycobacterium goodii Recovered in Ireland.</title>
        <authorList>
            <person name="Flanagan P.R."/>
            <person name="Mok S."/>
            <person name="Roycroft E."/>
            <person name="Rogers T.R."/>
            <person name="Fitzgibbon M."/>
        </authorList>
    </citation>
    <scope>NUCLEOTIDE SEQUENCE [LARGE SCALE GENOMIC DNA]</scope>
    <source>
        <strain evidence="1 2">14IE55</strain>
    </source>
</reference>
<gene>
    <name evidence="1" type="ORF">KL859_16915</name>
</gene>